<dbReference type="EMBL" id="GL349448">
    <property type="protein sequence ID" value="KNC47727.1"/>
    <property type="molecule type" value="Genomic_DNA"/>
</dbReference>
<evidence type="ECO:0000256" key="1">
    <source>
        <dbReference type="SAM" id="MobiDB-lite"/>
    </source>
</evidence>
<feature type="region of interest" description="Disordered" evidence="1">
    <location>
        <begin position="1256"/>
        <end position="1279"/>
    </location>
</feature>
<dbReference type="SUPFAM" id="SSF55073">
    <property type="entry name" value="Nucleotide cyclase"/>
    <property type="match status" value="2"/>
</dbReference>
<dbReference type="Gene3D" id="3.30.70.1230">
    <property type="entry name" value="Nucleotide cyclase"/>
    <property type="match status" value="2"/>
</dbReference>
<dbReference type="eggNOG" id="ENOG502SBWW">
    <property type="taxonomic scope" value="Eukaryota"/>
</dbReference>
<evidence type="ECO:0000313" key="4">
    <source>
        <dbReference type="Proteomes" id="UP000054408"/>
    </source>
</evidence>
<feature type="domain" description="GOLD" evidence="2">
    <location>
        <begin position="1635"/>
        <end position="1737"/>
    </location>
</feature>
<dbReference type="PROSITE" id="PS50866">
    <property type="entry name" value="GOLD"/>
    <property type="match status" value="1"/>
</dbReference>
<feature type="compositionally biased region" description="Pro residues" evidence="1">
    <location>
        <begin position="1260"/>
        <end position="1269"/>
    </location>
</feature>
<feature type="compositionally biased region" description="Low complexity" evidence="1">
    <location>
        <begin position="438"/>
        <end position="451"/>
    </location>
</feature>
<dbReference type="GeneID" id="25563521"/>
<keyword evidence="4" id="KW-1185">Reference proteome</keyword>
<evidence type="ECO:0000313" key="3">
    <source>
        <dbReference type="EMBL" id="KNC47727.1"/>
    </source>
</evidence>
<sequence length="1745" mass="181122">MGNEQSQLLSPRRRIRKLLPSSTPQPRRHPSSVLYVPSATTFAAPVAVVIVQTTPQTPPSTTLVHYAALVLKARQLVATILASGHSVCIEHDGPTTYAVFTSPLDALAAAAAVPCVLAAFNEGQAPSPEWHLRLAGVAVTAGDGESLAQDATTGSLHGPLVDEAKAVLQAASDSAPLVLTPAAMASLADHPLPDGLVLYPSNNSITTVALDAYHPPGFEPAALASLPPPSSPFVSALLKRFSASRAKLAAVDKRLSAKYIRETAVVAVGYNWVPLTETTGVVASLAAQQATAGLIRPIVESYQGAMLDPALMCFESPVNALSAALEIRSAIALHNTIGDSPIPVLAFGAASGKLLLAPDTDVHWGEPVFAARSLAVAPGAAPGELVIANSLYAALTASKDHDATALLATLALSPRSDGAVVVQPTKPPPPGSPPGSPPSSSRNPSPATPHLALPTAAAASTDSMPACDVVASAEGTVSDSPAIRHFQAPVACVVSVLDAPRPTAVGPLAWAASLLKVRQALLALFQFHGALLVEFDSNSAFAVFDSGDAAVAAASLIPRLIAKINASSPNPSWAAALAGVGAAWGPNLLQDLQTDKFVGGPVTAALALANSPANGGKVLIADPLYRQVATSSALVSLSFDPATSTPEAAHPAFVVGGKLKGPRFRYDPARYESITHFGIPIPQAAEDFVTALLQAYTTGSDDELTAAGSRFITPLVALAIHVDWASLVAAIKPSALLASQQEVFVLVKNTVAAAGGFAVSASLALFPTAPAAFAAGRTLQSALGGHVLAAHDNAPVPLRGLGLASGRVLVGPETDVVWGSALELARELAGAAPSAATLVVEAASLTAIERENPASLASLTLAATSVASAACAREVPVASLAPPIDVLRVHDATTESSLAPSDPPVLRPHPHNSSIAAFSSPVSVVVTHMAGFSRITRKHGIVHYASLVMRMRVLMGELMAAHGALCVEAEADKLYILFAEPASAVAAALQVKPVVDAYNRSLACDDDKIRMSGVGVAHGGAVVQDLLTGKYFGPPVDSAFVLAADLAAKGEVLVDATVAAYLDHDASAFTTLDISSRGAEVLSVSGSPRPDLAYVYPGQLVVSAPPAGELDFERDALARLSLPSRSARAAVEAELRERYMQTRTVLMYGVDWSSTTKSYGVIHTIGLKQAALQLASKVVSQGGGTVLEETLFVFNDVAAALDAALALHDEFTFYNRKALADSRVPLLGLGLHTGELLLAPNTDIHWGEPVSLASRLAELAPPPPPPPAEGPSGARPDSAPIFVSGAVRERLAASRLASRLTALRWPTSDDAVEAFELVPAPVVASTPSDQGGSAYGDAAESLPKLASPHVESTGGLAVEFRLKMRVARRAESPEARLAAIEDLVRIAGSVSRAGFKVRRSKINCINAWSGTEARVPDEPAFDSARAGGFFEALPRAQPEVNRVIALGNYFLELLEEDKSAELVSGIELERVRAALKGLALVLTNGGGTLEELLDLSLAVMTSLCKAPNGGVRSIAAASVCALIYAHIPHVLAKLTKLESFEFVVAACICSRRTALQAIGLGLLTTLPLREPGYTLLGEVFETLQVGLRLQVLALNGATPLIRSSAQQVLDALDEPESPPPLLPTLALPTVSMLAEPAARGSVSVEAGSVQRIRINAPTPGTVISFAAKVHHLDVGLAVEYRKRNSEPVAFHHQVILFAADSPYRRWFVAPKAGRYDLVLDNEYSWFASKSVSYAVHVLRPDAVAP</sequence>
<dbReference type="Gene3D" id="2.60.120.680">
    <property type="entry name" value="GOLD domain"/>
    <property type="match status" value="1"/>
</dbReference>
<feature type="region of interest" description="Disordered" evidence="1">
    <location>
        <begin position="418"/>
        <end position="451"/>
    </location>
</feature>
<name>A0A0L0D5S9_THETB</name>
<dbReference type="InterPro" id="IPR036598">
    <property type="entry name" value="GOLD_dom_sf"/>
</dbReference>
<protein>
    <recommendedName>
        <fullName evidence="2">GOLD domain-containing protein</fullName>
    </recommendedName>
</protein>
<evidence type="ECO:0000259" key="2">
    <source>
        <dbReference type="PROSITE" id="PS50866"/>
    </source>
</evidence>
<dbReference type="InterPro" id="IPR009038">
    <property type="entry name" value="GOLD_dom"/>
</dbReference>
<feature type="compositionally biased region" description="Pro residues" evidence="1">
    <location>
        <begin position="425"/>
        <end position="437"/>
    </location>
</feature>
<accession>A0A0L0D5S9</accession>
<reference evidence="3 4" key="1">
    <citation type="submission" date="2010-05" db="EMBL/GenBank/DDBJ databases">
        <title>The Genome Sequence of Thecamonas trahens ATCC 50062.</title>
        <authorList>
            <consortium name="The Broad Institute Genome Sequencing Platform"/>
            <person name="Russ C."/>
            <person name="Cuomo C."/>
            <person name="Shea T."/>
            <person name="Young S.K."/>
            <person name="Zeng Q."/>
            <person name="Koehrsen M."/>
            <person name="Haas B."/>
            <person name="Borodovsky M."/>
            <person name="Guigo R."/>
            <person name="Alvarado L."/>
            <person name="Berlin A."/>
            <person name="Bochicchio J."/>
            <person name="Borenstein D."/>
            <person name="Chapman S."/>
            <person name="Chen Z."/>
            <person name="Freedman E."/>
            <person name="Gellesch M."/>
            <person name="Goldberg J."/>
            <person name="Griggs A."/>
            <person name="Gujja S."/>
            <person name="Heilman E."/>
            <person name="Heiman D."/>
            <person name="Hepburn T."/>
            <person name="Howarth C."/>
            <person name="Jen D."/>
            <person name="Larson L."/>
            <person name="Mehta T."/>
            <person name="Park D."/>
            <person name="Pearson M."/>
            <person name="Roberts A."/>
            <person name="Saif S."/>
            <person name="Shenoy N."/>
            <person name="Sisk P."/>
            <person name="Stolte C."/>
            <person name="Sykes S."/>
            <person name="Thomson T."/>
            <person name="Walk T."/>
            <person name="White J."/>
            <person name="Yandava C."/>
            <person name="Burger G."/>
            <person name="Gray M.W."/>
            <person name="Holland P.W.H."/>
            <person name="King N."/>
            <person name="Lang F.B.F."/>
            <person name="Roger A.J."/>
            <person name="Ruiz-Trillo I."/>
            <person name="Lander E."/>
            <person name="Nusbaum C."/>
        </authorList>
    </citation>
    <scope>NUCLEOTIDE SEQUENCE [LARGE SCALE GENOMIC DNA]</scope>
    <source>
        <strain evidence="3 4">ATCC 50062</strain>
    </source>
</reference>
<dbReference type="InterPro" id="IPR029787">
    <property type="entry name" value="Nucleotide_cyclase"/>
</dbReference>
<proteinExistence type="predicted"/>
<dbReference type="SUPFAM" id="SSF101576">
    <property type="entry name" value="Supernatant protein factor (SPF), C-terminal domain"/>
    <property type="match status" value="1"/>
</dbReference>
<feature type="region of interest" description="Disordered" evidence="1">
    <location>
        <begin position="1"/>
        <end position="31"/>
    </location>
</feature>
<dbReference type="RefSeq" id="XP_013759206.1">
    <property type="nucleotide sequence ID" value="XM_013903752.1"/>
</dbReference>
<gene>
    <name evidence="3" type="ORF">AMSG_03955</name>
</gene>
<dbReference type="Proteomes" id="UP000054408">
    <property type="component" value="Unassembled WGS sequence"/>
</dbReference>
<organism evidence="3 4">
    <name type="scientific">Thecamonas trahens ATCC 50062</name>
    <dbReference type="NCBI Taxonomy" id="461836"/>
    <lineage>
        <taxon>Eukaryota</taxon>
        <taxon>Apusozoa</taxon>
        <taxon>Apusomonadida</taxon>
        <taxon>Apusomonadidae</taxon>
        <taxon>Thecamonas</taxon>
    </lineage>
</organism>